<organism evidence="1 2">
    <name type="scientific">Steinernema carpocapsae</name>
    <name type="common">Entomopathogenic nematode</name>
    <dbReference type="NCBI Taxonomy" id="34508"/>
    <lineage>
        <taxon>Eukaryota</taxon>
        <taxon>Metazoa</taxon>
        <taxon>Ecdysozoa</taxon>
        <taxon>Nematoda</taxon>
        <taxon>Chromadorea</taxon>
        <taxon>Rhabditida</taxon>
        <taxon>Tylenchina</taxon>
        <taxon>Panagrolaimomorpha</taxon>
        <taxon>Strongyloidoidea</taxon>
        <taxon>Steinernematidae</taxon>
        <taxon>Steinernema</taxon>
    </lineage>
</organism>
<dbReference type="AlphaFoldDB" id="A0A4U8UJ78"/>
<name>A0A4U8UJ78_STECR</name>
<accession>A0A4U8UJ78</accession>
<dbReference type="EMBL" id="AZBU02000001">
    <property type="protein sequence ID" value="TMS32992.1"/>
    <property type="molecule type" value="Genomic_DNA"/>
</dbReference>
<reference evidence="1 2" key="1">
    <citation type="journal article" date="2015" name="Genome Biol.">
        <title>Comparative genomics of Steinernema reveals deeply conserved gene regulatory networks.</title>
        <authorList>
            <person name="Dillman A.R."/>
            <person name="Macchietto M."/>
            <person name="Porter C.F."/>
            <person name="Rogers A."/>
            <person name="Williams B."/>
            <person name="Antoshechkin I."/>
            <person name="Lee M.M."/>
            <person name="Goodwin Z."/>
            <person name="Lu X."/>
            <person name="Lewis E.E."/>
            <person name="Goodrich-Blair H."/>
            <person name="Stock S.P."/>
            <person name="Adams B.J."/>
            <person name="Sternberg P.W."/>
            <person name="Mortazavi A."/>
        </authorList>
    </citation>
    <scope>NUCLEOTIDE SEQUENCE [LARGE SCALE GENOMIC DNA]</scope>
    <source>
        <strain evidence="1 2">ALL</strain>
    </source>
</reference>
<gene>
    <name evidence="1" type="ORF">L596_000776</name>
</gene>
<evidence type="ECO:0000313" key="2">
    <source>
        <dbReference type="Proteomes" id="UP000298663"/>
    </source>
</evidence>
<reference evidence="1 2" key="2">
    <citation type="journal article" date="2019" name="G3 (Bethesda)">
        <title>Hybrid Assembly of the Genome of the Entomopathogenic Nematode Steinernema carpocapsae Identifies the X-Chromosome.</title>
        <authorList>
            <person name="Serra L."/>
            <person name="Macchietto M."/>
            <person name="Macias-Munoz A."/>
            <person name="McGill C.J."/>
            <person name="Rodriguez I.M."/>
            <person name="Rodriguez B."/>
            <person name="Murad R."/>
            <person name="Mortazavi A."/>
        </authorList>
    </citation>
    <scope>NUCLEOTIDE SEQUENCE [LARGE SCALE GENOMIC DNA]</scope>
    <source>
        <strain evidence="1 2">ALL</strain>
    </source>
</reference>
<protein>
    <recommendedName>
        <fullName evidence="3">Integrase zinc-binding domain-containing protein</fullName>
    </recommendedName>
</protein>
<comment type="caution">
    <text evidence="1">The sequence shown here is derived from an EMBL/GenBank/DDBJ whole genome shotgun (WGS) entry which is preliminary data.</text>
</comment>
<sequence>MELTTKLINRNAHQYQAHSGTPSTLAHLRRRHWISHNRVSATLKICLVCQKDQNIPFRSPKMPSLTQEHTSISRAFQHVGVDYCGLFSIPCNSIIVKVS</sequence>
<dbReference type="Proteomes" id="UP000298663">
    <property type="component" value="Unassembled WGS sequence"/>
</dbReference>
<dbReference type="OrthoDB" id="8194935at2759"/>
<evidence type="ECO:0008006" key="3">
    <source>
        <dbReference type="Google" id="ProtNLM"/>
    </source>
</evidence>
<evidence type="ECO:0000313" key="1">
    <source>
        <dbReference type="EMBL" id="TMS32992.1"/>
    </source>
</evidence>
<proteinExistence type="predicted"/>
<keyword evidence="2" id="KW-1185">Reference proteome</keyword>